<dbReference type="EMBL" id="NAEP01000015">
    <property type="protein sequence ID" value="PDQ36419.1"/>
    <property type="molecule type" value="Genomic_DNA"/>
</dbReference>
<name>A0A2A6FUM2_9MICO</name>
<reference evidence="2" key="1">
    <citation type="submission" date="2017-03" db="EMBL/GenBank/DDBJ databases">
        <authorList>
            <person name="Lund M.B."/>
        </authorList>
    </citation>
    <scope>NUCLEOTIDE SEQUENCE [LARGE SCALE GENOMIC DNA]</scope>
</reference>
<comment type="caution">
    <text evidence="1">The sequence shown here is derived from an EMBL/GenBank/DDBJ whole genome shotgun (WGS) entry which is preliminary data.</text>
</comment>
<protein>
    <submittedName>
        <fullName evidence="1">Uncharacterized protein</fullName>
    </submittedName>
</protein>
<proteinExistence type="predicted"/>
<gene>
    <name evidence="1" type="ORF">B5766_00930</name>
</gene>
<evidence type="ECO:0000313" key="1">
    <source>
        <dbReference type="EMBL" id="PDQ36419.1"/>
    </source>
</evidence>
<sequence>MFGVLVQIDVRVESGVRAQLVLHEGAFMGCVVIAHDMHLELGGHLVLILVRNFLNSTAW</sequence>
<dbReference type="AlphaFoldDB" id="A0A2A6FUM2"/>
<organism evidence="1 2">
    <name type="scientific">Candidatus Lumbricidiphila eiseniae</name>
    <dbReference type="NCBI Taxonomy" id="1969409"/>
    <lineage>
        <taxon>Bacteria</taxon>
        <taxon>Bacillati</taxon>
        <taxon>Actinomycetota</taxon>
        <taxon>Actinomycetes</taxon>
        <taxon>Micrococcales</taxon>
        <taxon>Microbacteriaceae</taxon>
        <taxon>Candidatus Lumbricidiphila</taxon>
    </lineage>
</organism>
<evidence type="ECO:0000313" key="2">
    <source>
        <dbReference type="Proteomes" id="UP000219994"/>
    </source>
</evidence>
<accession>A0A2A6FUM2</accession>
<dbReference type="Proteomes" id="UP000219994">
    <property type="component" value="Unassembled WGS sequence"/>
</dbReference>